<evidence type="ECO:0000256" key="4">
    <source>
        <dbReference type="ARBA" id="ARBA00022692"/>
    </source>
</evidence>
<feature type="transmembrane region" description="Helical" evidence="8">
    <location>
        <begin position="228"/>
        <end position="246"/>
    </location>
</feature>
<feature type="transmembrane region" description="Helical" evidence="8">
    <location>
        <begin position="253"/>
        <end position="271"/>
    </location>
</feature>
<evidence type="ECO:0000256" key="6">
    <source>
        <dbReference type="ARBA" id="ARBA00023136"/>
    </source>
</evidence>
<sequence length="518" mass="56034">MNLENKKTLNQSKLSEDSFPDFGTETSEQTAIRNAQNFKFSNNRGIAAIEKYFKFDTLGATMKKEIWGGLATFLSLIYILSLNPSILGESNSINSELAKMNYFGIFLATAIASGIASIVMGLFANVPIAVSTSMGMNAMFTFNIANRGLGYEGGLIVVLISSIIFTIISITPLRTIIIKAMPKGLMIAFAIGIGFFITYVGLANMGWYKTAEASSIPSAALASFKTNFIPILLGMGCLGIILILHFKKVPGAVAIGILSMATVAIIIANTLPNSHALVSNNGALANSNFRLDGNAWSYDFKGFNTNLENTWSQFTNSKIWTNPITYVSIFVFVIMNFFDATGTIAAMSNQLNRYTNQHKEIPHKALVIDSGATVVGALLGTSPVNSYVESGAGIQQGARTGLAAILNGILFFAAIALFPIFRAVPVCVSGAACVYIGMMMVSELKDVEWKKPEFALTTFLVIVFMITTYSIAEGIAIGTISYVFVMAVTKRAKQIGFVMWTLALLFIVYWIALAFMQV</sequence>
<keyword evidence="6 8" id="KW-0472">Membrane</keyword>
<dbReference type="Proteomes" id="UP000233419">
    <property type="component" value="Chromosome"/>
</dbReference>
<feature type="transmembrane region" description="Helical" evidence="8">
    <location>
        <begin position="149"/>
        <end position="173"/>
    </location>
</feature>
<feature type="transmembrane region" description="Helical" evidence="8">
    <location>
        <begin position="324"/>
        <end position="346"/>
    </location>
</feature>
<feature type="transmembrane region" description="Helical" evidence="8">
    <location>
        <begin position="366"/>
        <end position="388"/>
    </location>
</feature>
<organism evidence="9 10">
    <name type="scientific">Mesoplasma syrphidae</name>
    <dbReference type="NCBI Taxonomy" id="225999"/>
    <lineage>
        <taxon>Bacteria</taxon>
        <taxon>Bacillati</taxon>
        <taxon>Mycoplasmatota</taxon>
        <taxon>Mollicutes</taxon>
        <taxon>Entomoplasmatales</taxon>
        <taxon>Entomoplasmataceae</taxon>
        <taxon>Mesoplasma</taxon>
    </lineage>
</organism>
<protein>
    <submittedName>
        <fullName evidence="9">NCS2 family permease</fullName>
    </submittedName>
</protein>
<dbReference type="PANTHER" id="PTHR43337:SF1">
    <property type="entry name" value="XANTHINE_URACIL PERMEASE C887.17-RELATED"/>
    <property type="match status" value="1"/>
</dbReference>
<name>A0A2K9BNL7_9MOLU</name>
<evidence type="ECO:0000256" key="3">
    <source>
        <dbReference type="ARBA" id="ARBA00022448"/>
    </source>
</evidence>
<feature type="transmembrane region" description="Helical" evidence="8">
    <location>
        <begin position="185"/>
        <end position="208"/>
    </location>
</feature>
<dbReference type="PANTHER" id="PTHR43337">
    <property type="entry name" value="XANTHINE/URACIL PERMEASE C887.17-RELATED"/>
    <property type="match status" value="1"/>
</dbReference>
<keyword evidence="3" id="KW-0813">Transport</keyword>
<feature type="transmembrane region" description="Helical" evidence="8">
    <location>
        <begin position="100"/>
        <end position="129"/>
    </location>
</feature>
<keyword evidence="5 8" id="KW-1133">Transmembrane helix</keyword>
<keyword evidence="4 8" id="KW-0812">Transmembrane</keyword>
<dbReference type="RefSeq" id="WP_051591846.1">
    <property type="nucleotide sequence ID" value="NZ_CP025257.1"/>
</dbReference>
<feature type="transmembrane region" description="Helical" evidence="8">
    <location>
        <begin position="400"/>
        <end position="418"/>
    </location>
</feature>
<feature type="transmembrane region" description="Helical" evidence="8">
    <location>
        <begin position="497"/>
        <end position="516"/>
    </location>
</feature>
<dbReference type="GO" id="GO:0012505">
    <property type="term" value="C:endomembrane system"/>
    <property type="evidence" value="ECO:0007669"/>
    <property type="project" value="UniProtKB-SubCell"/>
</dbReference>
<dbReference type="EMBL" id="CP025257">
    <property type="protein sequence ID" value="AUF83633.1"/>
    <property type="molecule type" value="Genomic_DNA"/>
</dbReference>
<dbReference type="OrthoDB" id="9808458at2"/>
<dbReference type="InterPro" id="IPR045018">
    <property type="entry name" value="Azg-like"/>
</dbReference>
<feature type="region of interest" description="Disordered" evidence="7">
    <location>
        <begin position="1"/>
        <end position="26"/>
    </location>
</feature>
<dbReference type="Pfam" id="PF00860">
    <property type="entry name" value="Xan_ur_permease"/>
    <property type="match status" value="1"/>
</dbReference>
<dbReference type="InterPro" id="IPR006043">
    <property type="entry name" value="NCS2"/>
</dbReference>
<keyword evidence="10" id="KW-1185">Reference proteome</keyword>
<dbReference type="GO" id="GO:0005886">
    <property type="term" value="C:plasma membrane"/>
    <property type="evidence" value="ECO:0007669"/>
    <property type="project" value="TreeGrafter"/>
</dbReference>
<evidence type="ECO:0000256" key="2">
    <source>
        <dbReference type="ARBA" id="ARBA00005697"/>
    </source>
</evidence>
<evidence type="ECO:0000256" key="8">
    <source>
        <dbReference type="SAM" id="Phobius"/>
    </source>
</evidence>
<feature type="transmembrane region" description="Helical" evidence="8">
    <location>
        <begin position="66"/>
        <end position="88"/>
    </location>
</feature>
<feature type="transmembrane region" description="Helical" evidence="8">
    <location>
        <begin position="454"/>
        <end position="485"/>
    </location>
</feature>
<evidence type="ECO:0000313" key="10">
    <source>
        <dbReference type="Proteomes" id="UP000233419"/>
    </source>
</evidence>
<gene>
    <name evidence="9" type="ORF">CXP39_02360</name>
</gene>
<comment type="similarity">
    <text evidence="2">Belongs to the nucleobase:cation symporter-2 (NCS2) (TC 2.A.40) family. Azg-like subfamily.</text>
</comment>
<dbReference type="KEGG" id="msyr:CXP39_02360"/>
<evidence type="ECO:0000313" key="9">
    <source>
        <dbReference type="EMBL" id="AUF83633.1"/>
    </source>
</evidence>
<evidence type="ECO:0000256" key="5">
    <source>
        <dbReference type="ARBA" id="ARBA00022989"/>
    </source>
</evidence>
<proteinExistence type="inferred from homology"/>
<evidence type="ECO:0000256" key="1">
    <source>
        <dbReference type="ARBA" id="ARBA00004127"/>
    </source>
</evidence>
<accession>A0A2K9BNL7</accession>
<dbReference type="GO" id="GO:0005345">
    <property type="term" value="F:purine nucleobase transmembrane transporter activity"/>
    <property type="evidence" value="ECO:0007669"/>
    <property type="project" value="TreeGrafter"/>
</dbReference>
<evidence type="ECO:0000256" key="7">
    <source>
        <dbReference type="SAM" id="MobiDB-lite"/>
    </source>
</evidence>
<dbReference type="AlphaFoldDB" id="A0A2K9BNL7"/>
<reference evidence="9 10" key="1">
    <citation type="submission" date="2017-12" db="EMBL/GenBank/DDBJ databases">
        <title>Mesoplasma syrphidae YJS, Complete Genome.</title>
        <authorList>
            <person name="Knight T.F."/>
            <person name="Citino T."/>
            <person name="Rubinstein R."/>
            <person name="Neuschaefer Z."/>
        </authorList>
    </citation>
    <scope>NUCLEOTIDE SEQUENCE [LARGE SCALE GENOMIC DNA]</scope>
    <source>
        <strain evidence="9 10">YJS</strain>
    </source>
</reference>
<comment type="subcellular location">
    <subcellularLocation>
        <location evidence="1">Endomembrane system</location>
        <topology evidence="1">Multi-pass membrane protein</topology>
    </subcellularLocation>
</comment>